<dbReference type="KEGG" id="nta:107767150"/>
<name>A0A1S3XNL2_TOBAC</name>
<dbReference type="PaxDb" id="4097-A0A1S3XNL2"/>
<sequence>MRERGSETERVEFQKRVKMTFAYCFGEERIMKDKVKGSFDVYEKQCRVEGSGHGRDARITGHPQEKQFQASWVGYPGDGEIDEDVAHRIGVSWKKWKLASRVLCDKKVPLRLKEYWPVKNFHIQKMKLAEIRMLSWTYGHTRMDMIRDEDIREKVIVYPCVELRLQVAKSVLCCSSSSGRNLLFMLV</sequence>
<accession>A0A1S3XNL2</accession>
<evidence type="ECO:0000313" key="1">
    <source>
        <dbReference type="RefSeq" id="XP_016441560.1"/>
    </source>
</evidence>
<dbReference type="STRING" id="4097.A0A1S3XNL2"/>
<reference evidence="1" key="1">
    <citation type="submission" date="2025-08" db="UniProtKB">
        <authorList>
            <consortium name="RefSeq"/>
        </authorList>
    </citation>
    <scope>IDENTIFICATION</scope>
</reference>
<dbReference type="PANTHER" id="PTHR46238">
    <property type="entry name" value="REVERSE TRANSCRIPTASE DOMAIN-CONTAINING PROTEIN"/>
    <property type="match status" value="1"/>
</dbReference>
<dbReference type="RefSeq" id="XP_016441560.1">
    <property type="nucleotide sequence ID" value="XM_016586074.1"/>
</dbReference>
<gene>
    <name evidence="1" type="primary">LOC107767150</name>
</gene>
<protein>
    <submittedName>
        <fullName evidence="1">Uncharacterized protein</fullName>
    </submittedName>
</protein>
<dbReference type="AlphaFoldDB" id="A0A1S3XNL2"/>
<dbReference type="PANTHER" id="PTHR46238:SF8">
    <property type="entry name" value="ENDONUCLEASE_EXONUCLEASE_PHOSPHATASE DOMAIN-CONTAINING PROTEIN"/>
    <property type="match status" value="1"/>
</dbReference>
<organism evidence="1">
    <name type="scientific">Nicotiana tabacum</name>
    <name type="common">Common tobacco</name>
    <dbReference type="NCBI Taxonomy" id="4097"/>
    <lineage>
        <taxon>Eukaryota</taxon>
        <taxon>Viridiplantae</taxon>
        <taxon>Streptophyta</taxon>
        <taxon>Embryophyta</taxon>
        <taxon>Tracheophyta</taxon>
        <taxon>Spermatophyta</taxon>
        <taxon>Magnoliopsida</taxon>
        <taxon>eudicotyledons</taxon>
        <taxon>Gunneridae</taxon>
        <taxon>Pentapetalae</taxon>
        <taxon>asterids</taxon>
        <taxon>lamiids</taxon>
        <taxon>Solanales</taxon>
        <taxon>Solanaceae</taxon>
        <taxon>Nicotianoideae</taxon>
        <taxon>Nicotianeae</taxon>
        <taxon>Nicotiana</taxon>
    </lineage>
</organism>
<proteinExistence type="predicted"/>